<comment type="caution">
    <text evidence="4">The sequence shown here is derived from an EMBL/GenBank/DDBJ whole genome shotgun (WGS) entry which is preliminary data.</text>
</comment>
<dbReference type="PANTHER" id="PTHR35184">
    <property type="entry name" value="YALI0C10208P"/>
    <property type="match status" value="1"/>
</dbReference>
<dbReference type="Proteomes" id="UP001265746">
    <property type="component" value="Unassembled WGS sequence"/>
</dbReference>
<feature type="transmembrane region" description="Helical" evidence="2">
    <location>
        <begin position="190"/>
        <end position="210"/>
    </location>
</feature>
<dbReference type="InterPro" id="IPR021460">
    <property type="entry name" value="DUF3112"/>
</dbReference>
<dbReference type="Pfam" id="PF11309">
    <property type="entry name" value="DUF3112"/>
    <property type="match status" value="1"/>
</dbReference>
<feature type="transmembrane region" description="Helical" evidence="2">
    <location>
        <begin position="282"/>
        <end position="315"/>
    </location>
</feature>
<evidence type="ECO:0000313" key="4">
    <source>
        <dbReference type="EMBL" id="KAK2607555.1"/>
    </source>
</evidence>
<feature type="transmembrane region" description="Helical" evidence="2">
    <location>
        <begin position="248"/>
        <end position="270"/>
    </location>
</feature>
<feature type="transmembrane region" description="Helical" evidence="2">
    <location>
        <begin position="373"/>
        <end position="390"/>
    </location>
</feature>
<feature type="signal peptide" evidence="3">
    <location>
        <begin position="1"/>
        <end position="24"/>
    </location>
</feature>
<evidence type="ECO:0000256" key="3">
    <source>
        <dbReference type="SAM" id="SignalP"/>
    </source>
</evidence>
<dbReference type="AlphaFoldDB" id="A0AAD9W6D3"/>
<organism evidence="4 5">
    <name type="scientific">Phomopsis amygdali</name>
    <name type="common">Fusicoccum amygdali</name>
    <dbReference type="NCBI Taxonomy" id="1214568"/>
    <lineage>
        <taxon>Eukaryota</taxon>
        <taxon>Fungi</taxon>
        <taxon>Dikarya</taxon>
        <taxon>Ascomycota</taxon>
        <taxon>Pezizomycotina</taxon>
        <taxon>Sordariomycetes</taxon>
        <taxon>Sordariomycetidae</taxon>
        <taxon>Diaporthales</taxon>
        <taxon>Diaporthaceae</taxon>
        <taxon>Diaporthe</taxon>
    </lineage>
</organism>
<name>A0AAD9W6D3_PHOAM</name>
<feature type="region of interest" description="Disordered" evidence="1">
    <location>
        <begin position="22"/>
        <end position="149"/>
    </location>
</feature>
<feature type="compositionally biased region" description="Low complexity" evidence="1">
    <location>
        <begin position="70"/>
        <end position="83"/>
    </location>
</feature>
<protein>
    <submittedName>
        <fullName evidence="4">Uncharacterized protein</fullName>
    </submittedName>
</protein>
<evidence type="ECO:0000313" key="5">
    <source>
        <dbReference type="Proteomes" id="UP001265746"/>
    </source>
</evidence>
<gene>
    <name evidence="4" type="ORF">N8I77_006219</name>
</gene>
<proteinExistence type="predicted"/>
<feature type="transmembrane region" description="Helical" evidence="2">
    <location>
        <begin position="222"/>
        <end position="242"/>
    </location>
</feature>
<feature type="transmembrane region" description="Helical" evidence="2">
    <location>
        <begin position="410"/>
        <end position="428"/>
    </location>
</feature>
<reference evidence="4" key="1">
    <citation type="submission" date="2023-06" db="EMBL/GenBank/DDBJ databases">
        <authorList>
            <person name="Noh H."/>
        </authorList>
    </citation>
    <scope>NUCLEOTIDE SEQUENCE</scope>
    <source>
        <strain evidence="4">DUCC20226</strain>
    </source>
</reference>
<keyword evidence="5" id="KW-1185">Reference proteome</keyword>
<sequence length="585" mass="62362">MRLVNLYRVLATACVLVADSGVQGHKDDDDKTVTVTKTTPQTVTPTAVPIQATPAAISNASPSASPPPTSTSASTTPSQQNTPGSNDGNSTAQAAGPPPAAENPASGAKMTPAMNQGVAAAEPGETPAQAGSSSAAQMEGPSVDQASNGGPAVAAIQAEGMGMEMKKDPATGDLLGSNPPSKNVDLPVTIVYLLLFITGAFTHISIYRANAKRGHKFLLSDLMFDFCMIRTVTCIFRIIFIFSQLRGIILAAQIFFNGGASVIFAVNILLAQRIVRSMHPNFGWSVPFGLGTTVLAISVPPIIILQITSISLLFLSTDNPDRSDVAEALLKFGSSWNLWLVVFPFVVIFLSCSIPGPRPEKFGSGSLRIKTSLVMFAAALLATGATVRTYSAFNPRPNNSGDVLYGRPVFYVTQFTFELIVVALYAALRFDLLFHIPNGSSKPGDYSINKAGDAEKAMVLSRGEIRDRLEQIGIHHQILKPSYTSSFMQNGAEPVFAVFYPSAPDAASLVGLAEDMAMEGKLPPRPADRVSRRQSLMEAFRSTPSYWKPPPPAGSFGLPAQPRPPRPPRTTQSMYRTSAEDQSDR</sequence>
<keyword evidence="2" id="KW-0812">Transmembrane</keyword>
<feature type="transmembrane region" description="Helical" evidence="2">
    <location>
        <begin position="335"/>
        <end position="352"/>
    </location>
</feature>
<dbReference type="PANTHER" id="PTHR35184:SF1">
    <property type="entry name" value="INTEGRAL MEMBRANE PROTEIN"/>
    <property type="match status" value="1"/>
</dbReference>
<feature type="region of interest" description="Disordered" evidence="1">
    <location>
        <begin position="541"/>
        <end position="585"/>
    </location>
</feature>
<keyword evidence="3" id="KW-0732">Signal</keyword>
<keyword evidence="2" id="KW-1133">Transmembrane helix</keyword>
<keyword evidence="2" id="KW-0472">Membrane</keyword>
<dbReference type="EMBL" id="JAUJFL010000003">
    <property type="protein sequence ID" value="KAK2607555.1"/>
    <property type="molecule type" value="Genomic_DNA"/>
</dbReference>
<evidence type="ECO:0000256" key="1">
    <source>
        <dbReference type="SAM" id="MobiDB-lite"/>
    </source>
</evidence>
<evidence type="ECO:0000256" key="2">
    <source>
        <dbReference type="SAM" id="Phobius"/>
    </source>
</evidence>
<feature type="compositionally biased region" description="Low complexity" evidence="1">
    <location>
        <begin position="33"/>
        <end position="63"/>
    </location>
</feature>
<accession>A0AAD9W6D3</accession>
<feature type="chain" id="PRO_5042088842" evidence="3">
    <location>
        <begin position="25"/>
        <end position="585"/>
    </location>
</feature>